<dbReference type="InterPro" id="IPR002110">
    <property type="entry name" value="Ankyrin_rpt"/>
</dbReference>
<evidence type="ECO:0000256" key="4">
    <source>
        <dbReference type="PROSITE-ProRule" id="PRU00023"/>
    </source>
</evidence>
<keyword evidence="2 4" id="KW-0040">ANK repeat</keyword>
<dbReference type="PRINTS" id="PR00689">
    <property type="entry name" value="ACOABINDINGP"/>
</dbReference>
<sequence length="238" mass="25615">MKNEHEFTGTLLGFDDFVTKVSSSVKLELYGLFKCATVGAAPTTSRPSIFDMTGRAKWDAWAEWGKKYADKGAAEERYRALARELGWDGTVGIPQEPPKKSEKARGKEPRKEGDEGDIWDDSDDEGGKKGEAGLGVGVSRLVPEEEVAEDGLHGYAVANDAARIAAYLDAHPEKGVDDKDEYGFTPLHLATDRGNVDAVKVLLARGADVGCKDADGLTAAELAEEAGHEDIKALFKST</sequence>
<evidence type="ECO:0000256" key="5">
    <source>
        <dbReference type="SAM" id="MobiDB-lite"/>
    </source>
</evidence>
<dbReference type="GO" id="GO:0000062">
    <property type="term" value="F:fatty-acyl-CoA binding"/>
    <property type="evidence" value="ECO:0007669"/>
    <property type="project" value="InterPro"/>
</dbReference>
<comment type="caution">
    <text evidence="7">The sequence shown here is derived from an EMBL/GenBank/DDBJ whole genome shotgun (WGS) entry which is preliminary data.</text>
</comment>
<dbReference type="SUPFAM" id="SSF47027">
    <property type="entry name" value="Acyl-CoA binding protein"/>
    <property type="match status" value="1"/>
</dbReference>
<feature type="repeat" description="ANK" evidence="4">
    <location>
        <begin position="182"/>
        <end position="214"/>
    </location>
</feature>
<dbReference type="Pfam" id="PF00887">
    <property type="entry name" value="ACBP"/>
    <property type="match status" value="1"/>
</dbReference>
<dbReference type="InterPro" id="IPR014352">
    <property type="entry name" value="FERM/acyl-CoA-bd_prot_sf"/>
</dbReference>
<name>A0A550C631_9AGAR</name>
<feature type="region of interest" description="Disordered" evidence="5">
    <location>
        <begin position="89"/>
        <end position="134"/>
    </location>
</feature>
<dbReference type="EMBL" id="VDMD01000023">
    <property type="protein sequence ID" value="TRM60261.1"/>
    <property type="molecule type" value="Genomic_DNA"/>
</dbReference>
<gene>
    <name evidence="7" type="ORF">BD626DRAFT_549884</name>
</gene>
<dbReference type="InterPro" id="IPR036770">
    <property type="entry name" value="Ankyrin_rpt-contain_sf"/>
</dbReference>
<evidence type="ECO:0000313" key="7">
    <source>
        <dbReference type="EMBL" id="TRM60261.1"/>
    </source>
</evidence>
<dbReference type="Pfam" id="PF13857">
    <property type="entry name" value="Ank_5"/>
    <property type="match status" value="1"/>
</dbReference>
<keyword evidence="1" id="KW-0677">Repeat</keyword>
<dbReference type="PROSITE" id="PS50297">
    <property type="entry name" value="ANK_REP_REGION"/>
    <property type="match status" value="1"/>
</dbReference>
<evidence type="ECO:0000256" key="2">
    <source>
        <dbReference type="ARBA" id="ARBA00023043"/>
    </source>
</evidence>
<dbReference type="PANTHER" id="PTHR24119:SF0">
    <property type="entry name" value="ACYL-COA-BINDING DOMAIN-CONTAINING PROTEIN 6"/>
    <property type="match status" value="1"/>
</dbReference>
<feature type="domain" description="ACB" evidence="6">
    <location>
        <begin position="1"/>
        <end position="91"/>
    </location>
</feature>
<evidence type="ECO:0000259" key="6">
    <source>
        <dbReference type="PROSITE" id="PS51228"/>
    </source>
</evidence>
<protein>
    <recommendedName>
        <fullName evidence="6">ACB domain-containing protein</fullName>
    </recommendedName>
</protein>
<evidence type="ECO:0000256" key="3">
    <source>
        <dbReference type="ARBA" id="ARBA00023121"/>
    </source>
</evidence>
<dbReference type="InterPro" id="IPR000582">
    <property type="entry name" value="Acyl-CoA-binding_protein"/>
</dbReference>
<dbReference type="AlphaFoldDB" id="A0A550C631"/>
<dbReference type="PROSITE" id="PS50088">
    <property type="entry name" value="ANK_REPEAT"/>
    <property type="match status" value="1"/>
</dbReference>
<dbReference type="PANTHER" id="PTHR24119">
    <property type="entry name" value="ACYL-COA-BINDING DOMAIN-CONTAINING PROTEIN 6"/>
    <property type="match status" value="1"/>
</dbReference>
<dbReference type="Proteomes" id="UP000320762">
    <property type="component" value="Unassembled WGS sequence"/>
</dbReference>
<evidence type="ECO:0000313" key="8">
    <source>
        <dbReference type="Proteomes" id="UP000320762"/>
    </source>
</evidence>
<reference evidence="7 8" key="1">
    <citation type="journal article" date="2019" name="New Phytol.">
        <title>Comparative genomics reveals unique wood-decay strategies and fruiting body development in the Schizophyllaceae.</title>
        <authorList>
            <person name="Almasi E."/>
            <person name="Sahu N."/>
            <person name="Krizsan K."/>
            <person name="Balint B."/>
            <person name="Kovacs G.M."/>
            <person name="Kiss B."/>
            <person name="Cseklye J."/>
            <person name="Drula E."/>
            <person name="Henrissat B."/>
            <person name="Nagy I."/>
            <person name="Chovatia M."/>
            <person name="Adam C."/>
            <person name="LaButti K."/>
            <person name="Lipzen A."/>
            <person name="Riley R."/>
            <person name="Grigoriev I.V."/>
            <person name="Nagy L.G."/>
        </authorList>
    </citation>
    <scope>NUCLEOTIDE SEQUENCE [LARGE SCALE GENOMIC DNA]</scope>
    <source>
        <strain evidence="7 8">NL-1724</strain>
    </source>
</reference>
<dbReference type="OrthoDB" id="341259at2759"/>
<dbReference type="STRING" id="97359.A0A550C631"/>
<evidence type="ECO:0000256" key="1">
    <source>
        <dbReference type="ARBA" id="ARBA00022737"/>
    </source>
</evidence>
<dbReference type="InterPro" id="IPR035984">
    <property type="entry name" value="Acyl-CoA-binding_sf"/>
</dbReference>
<keyword evidence="3" id="KW-0446">Lipid-binding</keyword>
<dbReference type="SMART" id="SM00248">
    <property type="entry name" value="ANK"/>
    <property type="match status" value="1"/>
</dbReference>
<proteinExistence type="predicted"/>
<dbReference type="Gene3D" id="1.25.40.20">
    <property type="entry name" value="Ankyrin repeat-containing domain"/>
    <property type="match status" value="1"/>
</dbReference>
<keyword evidence="8" id="KW-1185">Reference proteome</keyword>
<feature type="compositionally biased region" description="Basic and acidic residues" evidence="5">
    <location>
        <begin position="97"/>
        <end position="113"/>
    </location>
</feature>
<dbReference type="SUPFAM" id="SSF48403">
    <property type="entry name" value="Ankyrin repeat"/>
    <property type="match status" value="1"/>
</dbReference>
<dbReference type="PROSITE" id="PS51228">
    <property type="entry name" value="ACB_2"/>
    <property type="match status" value="1"/>
</dbReference>
<dbReference type="Gene3D" id="1.20.80.10">
    <property type="match status" value="1"/>
</dbReference>
<organism evidence="7 8">
    <name type="scientific">Schizophyllum amplum</name>
    <dbReference type="NCBI Taxonomy" id="97359"/>
    <lineage>
        <taxon>Eukaryota</taxon>
        <taxon>Fungi</taxon>
        <taxon>Dikarya</taxon>
        <taxon>Basidiomycota</taxon>
        <taxon>Agaricomycotina</taxon>
        <taxon>Agaricomycetes</taxon>
        <taxon>Agaricomycetidae</taxon>
        <taxon>Agaricales</taxon>
        <taxon>Schizophyllaceae</taxon>
        <taxon>Schizophyllum</taxon>
    </lineage>
</organism>
<accession>A0A550C631</accession>
<feature type="compositionally biased region" description="Acidic residues" evidence="5">
    <location>
        <begin position="114"/>
        <end position="124"/>
    </location>
</feature>